<dbReference type="InterPro" id="IPR002048">
    <property type="entry name" value="EF_hand_dom"/>
</dbReference>
<keyword evidence="3" id="KW-0106">Calcium</keyword>
<dbReference type="GO" id="GO:0005509">
    <property type="term" value="F:calcium ion binding"/>
    <property type="evidence" value="ECO:0007669"/>
    <property type="project" value="InterPro"/>
</dbReference>
<dbReference type="InterPro" id="IPR036872">
    <property type="entry name" value="CH_dom_sf"/>
</dbReference>
<dbReference type="CDD" id="cd00051">
    <property type="entry name" value="EFh"/>
    <property type="match status" value="1"/>
</dbReference>
<dbReference type="SUPFAM" id="SSF46966">
    <property type="entry name" value="Spectrin repeat"/>
    <property type="match status" value="2"/>
</dbReference>
<feature type="domain" description="EF-hand" evidence="6">
    <location>
        <begin position="485"/>
        <end position="520"/>
    </location>
</feature>
<dbReference type="CDD" id="cd21291">
    <property type="entry name" value="CH_SpAIN1-like_rpt2"/>
    <property type="match status" value="1"/>
</dbReference>
<feature type="domain" description="Calponin-homology (CH)" evidence="5">
    <location>
        <begin position="11"/>
        <end position="116"/>
    </location>
</feature>
<dbReference type="CDD" id="cd21215">
    <property type="entry name" value="CH_SpAIN1-like_rpt1"/>
    <property type="match status" value="1"/>
</dbReference>
<dbReference type="SMART" id="SM00033">
    <property type="entry name" value="CH"/>
    <property type="match status" value="2"/>
</dbReference>
<dbReference type="Gene3D" id="1.10.418.10">
    <property type="entry name" value="Calponin-like domain"/>
    <property type="match status" value="2"/>
</dbReference>
<evidence type="ECO:0000259" key="6">
    <source>
        <dbReference type="PROSITE" id="PS50222"/>
    </source>
</evidence>
<dbReference type="PROSITE" id="PS00020">
    <property type="entry name" value="ACTININ_2"/>
    <property type="match status" value="1"/>
</dbReference>
<organism evidence="7 8">
    <name type="scientific">Hortaea werneckii</name>
    <name type="common">Black yeast</name>
    <name type="synonym">Cladosporium werneckii</name>
    <dbReference type="NCBI Taxonomy" id="91943"/>
    <lineage>
        <taxon>Eukaryota</taxon>
        <taxon>Fungi</taxon>
        <taxon>Dikarya</taxon>
        <taxon>Ascomycota</taxon>
        <taxon>Pezizomycotina</taxon>
        <taxon>Dothideomycetes</taxon>
        <taxon>Dothideomycetidae</taxon>
        <taxon>Mycosphaerellales</taxon>
        <taxon>Teratosphaeriaceae</taxon>
        <taxon>Hortaea</taxon>
    </lineage>
</organism>
<keyword evidence="2" id="KW-0677">Repeat</keyword>
<dbReference type="EMBL" id="QWIK01000600">
    <property type="protein sequence ID" value="RMY03640.1"/>
    <property type="molecule type" value="Genomic_DNA"/>
</dbReference>
<dbReference type="PANTHER" id="PTHR11915">
    <property type="entry name" value="SPECTRIN/FILAMIN RELATED CYTOSKELETAL PROTEIN"/>
    <property type="match status" value="1"/>
</dbReference>
<proteinExistence type="inferred from homology"/>
<dbReference type="PROSITE" id="PS50222">
    <property type="entry name" value="EF_HAND_2"/>
    <property type="match status" value="1"/>
</dbReference>
<dbReference type="Pfam" id="PF00307">
    <property type="entry name" value="CH"/>
    <property type="match status" value="2"/>
</dbReference>
<dbReference type="InterPro" id="IPR014837">
    <property type="entry name" value="EF-hand_Ca_insen"/>
</dbReference>
<dbReference type="FunFam" id="1.20.58.60:FF:000138">
    <property type="entry name" value="Alpha-actinin, sarcomeric"/>
    <property type="match status" value="1"/>
</dbReference>
<dbReference type="Proteomes" id="UP000282582">
    <property type="component" value="Unassembled WGS sequence"/>
</dbReference>
<dbReference type="FunFam" id="1.20.58.60:FF:000279">
    <property type="entry name" value="Calponin domain-containing protein"/>
    <property type="match status" value="1"/>
</dbReference>
<dbReference type="InterPro" id="IPR001715">
    <property type="entry name" value="CH_dom"/>
</dbReference>
<evidence type="ECO:0000256" key="4">
    <source>
        <dbReference type="ARBA" id="ARBA00023203"/>
    </source>
</evidence>
<dbReference type="FunFam" id="1.10.238.10:FF:000097">
    <property type="entry name" value="Alpha-actinin, sarcomeric (F-actin cross linking protein)"/>
    <property type="match status" value="1"/>
</dbReference>
<dbReference type="SUPFAM" id="SSF47473">
    <property type="entry name" value="EF-hand"/>
    <property type="match status" value="1"/>
</dbReference>
<comment type="similarity">
    <text evidence="1">Belongs to the alpha-actinin family.</text>
</comment>
<reference evidence="7 8" key="1">
    <citation type="journal article" date="2018" name="BMC Genomics">
        <title>Genomic evidence for intraspecific hybridization in a clonal and extremely halotolerant yeast.</title>
        <authorList>
            <person name="Gostincar C."/>
            <person name="Stajich J.E."/>
            <person name="Zupancic J."/>
            <person name="Zalar P."/>
            <person name="Gunde-Cimerman N."/>
        </authorList>
    </citation>
    <scope>NUCLEOTIDE SEQUENCE [LARGE SCALE GENOMIC DNA]</scope>
    <source>
        <strain evidence="7 8">EXF-6654</strain>
    </source>
</reference>
<name>A0A3M6YKU4_HORWE</name>
<dbReference type="GO" id="GO:0003779">
    <property type="term" value="F:actin binding"/>
    <property type="evidence" value="ECO:0007669"/>
    <property type="project" value="UniProtKB-KW"/>
</dbReference>
<dbReference type="Gene3D" id="1.20.58.60">
    <property type="match status" value="2"/>
</dbReference>
<gene>
    <name evidence="7" type="ORF">D0868_07357</name>
</gene>
<dbReference type="Pfam" id="PF08726">
    <property type="entry name" value="EFhand_Ca_insen"/>
    <property type="match status" value="1"/>
</dbReference>
<dbReference type="VEuPathDB" id="FungiDB:BTJ68_04614"/>
<evidence type="ECO:0000313" key="7">
    <source>
        <dbReference type="EMBL" id="RMY03640.1"/>
    </source>
</evidence>
<dbReference type="InterPro" id="IPR011992">
    <property type="entry name" value="EF-hand-dom_pair"/>
</dbReference>
<dbReference type="SUPFAM" id="SSF47576">
    <property type="entry name" value="Calponin-homology domain, CH-domain"/>
    <property type="match status" value="1"/>
</dbReference>
<dbReference type="AlphaFoldDB" id="A0A3M6YKU4"/>
<protein>
    <recommendedName>
        <fullName evidence="9">Calponin-homology (CH) domain-containing protein</fullName>
    </recommendedName>
</protein>
<dbReference type="FunFam" id="1.10.418.10:FF:000077">
    <property type="entry name" value="Related to alpha-actinin"/>
    <property type="match status" value="1"/>
</dbReference>
<dbReference type="FunFam" id="1.10.418.10:FF:000030">
    <property type="entry name" value="Related to alpha-actinin"/>
    <property type="match status" value="1"/>
</dbReference>
<evidence type="ECO:0000256" key="2">
    <source>
        <dbReference type="ARBA" id="ARBA00022737"/>
    </source>
</evidence>
<comment type="caution">
    <text evidence="7">The sequence shown here is derived from an EMBL/GenBank/DDBJ whole genome shotgun (WGS) entry which is preliminary data.</text>
</comment>
<evidence type="ECO:0000313" key="8">
    <source>
        <dbReference type="Proteomes" id="UP000282582"/>
    </source>
</evidence>
<dbReference type="PROSITE" id="PS50021">
    <property type="entry name" value="CH"/>
    <property type="match status" value="2"/>
</dbReference>
<dbReference type="PROSITE" id="PS00019">
    <property type="entry name" value="ACTININ_1"/>
    <property type="match status" value="1"/>
</dbReference>
<dbReference type="Gene3D" id="1.10.238.10">
    <property type="entry name" value="EF-hand"/>
    <property type="match status" value="2"/>
</dbReference>
<evidence type="ECO:0008006" key="9">
    <source>
        <dbReference type="Google" id="ProtNLM"/>
    </source>
</evidence>
<evidence type="ECO:0000259" key="5">
    <source>
        <dbReference type="PROSITE" id="PS50021"/>
    </source>
</evidence>
<evidence type="ECO:0000256" key="1">
    <source>
        <dbReference type="ARBA" id="ARBA00010255"/>
    </source>
</evidence>
<evidence type="ECO:0000256" key="3">
    <source>
        <dbReference type="ARBA" id="ARBA00022837"/>
    </source>
</evidence>
<dbReference type="FunFam" id="1.10.238.10:FF:000223">
    <property type="entry name" value="Related to alpha-actinin"/>
    <property type="match status" value="1"/>
</dbReference>
<dbReference type="SMART" id="SM01184">
    <property type="entry name" value="efhand_Ca_insen"/>
    <property type="match status" value="1"/>
</dbReference>
<sequence length="642" mass="73619">MAVLLDQAWVKVQAKTFTKWLNNKLTARNVQVNDIVTDLSDGVILIHLLEILSQESLGRYAARPKLRVQRFENVNIALDFIKSRKIQLTNIGAEDIVDGNRKIVLGLIWTLILRFTISDINDQGLSAREGLLLWCQRKTACYDEVEVRDFSGSWNDGLAFCALLDIHRPDLIDFDALDKSDHRGNMQLAFDIASKEIGIPDLLDVEDVCDVAKPDERSLMTYIAYWFHAFSQMERVENAGRRVEKFVSTMNGAWEMQNNFERRMRALLDQIAQQNKAWEVAEFDGTYADAKGQSVRFTQYKAKEKRQWVAEKSDLAGLLGNIKTKLNTYRLRPYEPPAELSLEALDIAWNELMQAEQSRSQVINNTIRDIKNHLRRTFADKANDFALALKTIGVSISGLEGDVEDQLEHTNQISQNLPPLDQYLDIIANLDQQCQEANIEENDYTVYTYDELVYEMSLVKSSVQKKLAFLDNQIVARNMTNLTPIQLEEFESVFRHFDRDLSNSLQELEFSAALASLGLVYDEQEMHERFIDVAGRGGSVSFEQFIRFMVDVTEDQNTAEQVFESFREVADGKPYVTELDLSHSLIPDEIVQKLVDSMPTHRGPDLQQDRELPKYDYVRFMEKFIGGDGSPERQQTNGAQQY</sequence>
<feature type="domain" description="Calponin-homology (CH)" evidence="5">
    <location>
        <begin position="125"/>
        <end position="231"/>
    </location>
</feature>
<keyword evidence="4" id="KW-0009">Actin-binding</keyword>
<accession>A0A3M6YKU4</accession>
<dbReference type="InterPro" id="IPR001589">
    <property type="entry name" value="Actinin_actin-bd_CS"/>
</dbReference>